<feature type="transmembrane region" description="Helical" evidence="7">
    <location>
        <begin position="188"/>
        <end position="212"/>
    </location>
</feature>
<feature type="transmembrane region" description="Helical" evidence="7">
    <location>
        <begin position="20"/>
        <end position="38"/>
    </location>
</feature>
<dbReference type="GO" id="GO:0005886">
    <property type="term" value="C:plasma membrane"/>
    <property type="evidence" value="ECO:0007669"/>
    <property type="project" value="UniProtKB-SubCell"/>
</dbReference>
<keyword evidence="4 7" id="KW-0812">Transmembrane</keyword>
<dbReference type="InterPro" id="IPR032816">
    <property type="entry name" value="VTT_dom"/>
</dbReference>
<accession>A0A0H5M019</accession>
<gene>
    <name evidence="9" type="primary">yqjA</name>
    <name evidence="9" type="ORF">ERS008476_03449</name>
</gene>
<comment type="similarity">
    <text evidence="2 7">Belongs to the DedA family.</text>
</comment>
<comment type="subcellular location">
    <subcellularLocation>
        <location evidence="1 7">Cell membrane</location>
        <topology evidence="1 7">Multi-pass membrane protein</topology>
    </subcellularLocation>
</comment>
<feature type="domain" description="VTT" evidence="8">
    <location>
        <begin position="48"/>
        <end position="172"/>
    </location>
</feature>
<dbReference type="EMBL" id="CWJI01000013">
    <property type="protein sequence ID" value="CRY56407.1"/>
    <property type="molecule type" value="Genomic_DNA"/>
</dbReference>
<evidence type="ECO:0000256" key="7">
    <source>
        <dbReference type="RuleBase" id="RU367016"/>
    </source>
</evidence>
<evidence type="ECO:0000313" key="9">
    <source>
        <dbReference type="EMBL" id="CRY56407.1"/>
    </source>
</evidence>
<evidence type="ECO:0000256" key="6">
    <source>
        <dbReference type="ARBA" id="ARBA00023136"/>
    </source>
</evidence>
<evidence type="ECO:0000256" key="5">
    <source>
        <dbReference type="ARBA" id="ARBA00022989"/>
    </source>
</evidence>
<evidence type="ECO:0000259" key="8">
    <source>
        <dbReference type="Pfam" id="PF09335"/>
    </source>
</evidence>
<sequence>MDIIKELLHALWAQDYETLANPSLVWAIYILLFVILFLENGLLPAAFLPGDSLLILVGVLIAKGAMSFPVTLVVLTTAASLGCWVSYIQGRWLGNTKVVQGWLSHLPAHYHQRAHNLFHRHGLSALLVGRFLAFVRTLLPTIAGLSGLSNARFQFFNWMSGLLWVLILTTMGFAFGKTPVFLKYEDEVMFVLMLLPLALLVIGLFGSLYVLWRKKNAAASPASTDDGNDKGKPE</sequence>
<keyword evidence="5 7" id="KW-1133">Transmembrane helix</keyword>
<dbReference type="RefSeq" id="WP_019212477.1">
    <property type="nucleotide sequence ID" value="NZ_CWJI01000013.1"/>
</dbReference>
<evidence type="ECO:0000256" key="4">
    <source>
        <dbReference type="ARBA" id="ARBA00022692"/>
    </source>
</evidence>
<dbReference type="InterPro" id="IPR032818">
    <property type="entry name" value="DedA-like"/>
</dbReference>
<dbReference type="AlphaFoldDB" id="A0A0H5M019"/>
<protein>
    <submittedName>
        <fullName evidence="9">Putative DedA-family membrane protein</fullName>
    </submittedName>
</protein>
<dbReference type="PANTHER" id="PTHR30353:SF11">
    <property type="entry name" value="INNER MEMBRANE PROTEIN YQJA"/>
    <property type="match status" value="1"/>
</dbReference>
<keyword evidence="6 7" id="KW-0472">Membrane</keyword>
<proteinExistence type="inferred from homology"/>
<reference evidence="10" key="1">
    <citation type="submission" date="2015-03" db="EMBL/GenBank/DDBJ databases">
        <authorList>
            <consortium name="Pathogen Informatics"/>
        </authorList>
    </citation>
    <scope>NUCLEOTIDE SEQUENCE [LARGE SCALE GENOMIC DNA]</scope>
    <source>
        <strain evidence="10">R148</strain>
    </source>
</reference>
<evidence type="ECO:0000313" key="10">
    <source>
        <dbReference type="Proteomes" id="UP000043316"/>
    </source>
</evidence>
<dbReference type="PANTHER" id="PTHR30353">
    <property type="entry name" value="INNER MEMBRANE PROTEIN DEDA-RELATED"/>
    <property type="match status" value="1"/>
</dbReference>
<evidence type="ECO:0000256" key="2">
    <source>
        <dbReference type="ARBA" id="ARBA00010792"/>
    </source>
</evidence>
<organism evidence="9 10">
    <name type="scientific">Yersinia intermedia</name>
    <dbReference type="NCBI Taxonomy" id="631"/>
    <lineage>
        <taxon>Bacteria</taxon>
        <taxon>Pseudomonadati</taxon>
        <taxon>Pseudomonadota</taxon>
        <taxon>Gammaproteobacteria</taxon>
        <taxon>Enterobacterales</taxon>
        <taxon>Yersiniaceae</taxon>
        <taxon>Yersinia</taxon>
    </lineage>
</organism>
<name>A0A0H5M019_YERIN</name>
<evidence type="ECO:0000256" key="3">
    <source>
        <dbReference type="ARBA" id="ARBA00022475"/>
    </source>
</evidence>
<dbReference type="Pfam" id="PF09335">
    <property type="entry name" value="VTT_dom"/>
    <property type="match status" value="1"/>
</dbReference>
<feature type="transmembrane region" description="Helical" evidence="7">
    <location>
        <begin position="123"/>
        <end position="143"/>
    </location>
</feature>
<dbReference type="Proteomes" id="UP000043316">
    <property type="component" value="Unassembled WGS sequence"/>
</dbReference>
<keyword evidence="3 7" id="KW-1003">Cell membrane</keyword>
<evidence type="ECO:0000256" key="1">
    <source>
        <dbReference type="ARBA" id="ARBA00004651"/>
    </source>
</evidence>
<feature type="transmembrane region" description="Helical" evidence="7">
    <location>
        <begin position="155"/>
        <end position="176"/>
    </location>
</feature>
<dbReference type="GeneID" id="61817123"/>